<proteinExistence type="inferred from homology"/>
<dbReference type="GO" id="GO:0046872">
    <property type="term" value="F:metal ion binding"/>
    <property type="evidence" value="ECO:0007669"/>
    <property type="project" value="UniProtKB-KW"/>
</dbReference>
<dbReference type="GO" id="GO:0020037">
    <property type="term" value="F:heme binding"/>
    <property type="evidence" value="ECO:0007669"/>
    <property type="project" value="InterPro"/>
</dbReference>
<dbReference type="NCBIfam" id="TIGR01413">
    <property type="entry name" value="Dyp_perox_fam"/>
    <property type="match status" value="1"/>
</dbReference>
<dbReference type="EMBL" id="CP001686">
    <property type="protein sequence ID" value="ACV05489.1"/>
    <property type="molecule type" value="Genomic_DNA"/>
</dbReference>
<dbReference type="Pfam" id="PF20628">
    <property type="entry name" value="Dyp_perox_C"/>
    <property type="match status" value="1"/>
</dbReference>
<dbReference type="HOGENOM" id="CLU_039488_1_2_11"/>
<keyword evidence="6" id="KW-0560">Oxidoreductase</keyword>
<sequence length="440" mass="46247">MAPVDDAPQGPGATSRQLLGGAAIAAGGGLLGVLGARATAGPVPTAAGGGTASGPGAGATGIAQLDELVEPGRRSVLPADPDAPSPEAGATEVGRTVIDPRGHTQAGVLTTPPAHGLWVALDLVDGGRETLRRVMRLWTDSIDRLTSGRGTLTDTEPELAALPASLTVTVGWGLGAYLAAGLDAERPAWLRPLPPMSFDELDPAWGDGELLLQVWADDPLTVRHAARQLTEDVRDLAMVRWRQAGYRHAVGTSRPGAPMRNLFGQVDGTGNPPPLDAQQLVHREDGSAAMVVRRVRFSMGGWEQAARAQREAAIGRQLRSGAPLTGQQESDPVDLGATDASGQPVVAADAHVRRAQDGHARHRFLRRPYNYDDAPGDAGQVFVAFCQDVDEQFLPILRRLSESDAMNEWLTHVGSAVFHVLPGVPSGAGRAYLGSHLLER</sequence>
<evidence type="ECO:0000256" key="8">
    <source>
        <dbReference type="ARBA" id="ARBA00025737"/>
    </source>
</evidence>
<evidence type="ECO:0000313" key="12">
    <source>
        <dbReference type="Proteomes" id="UP000006666"/>
    </source>
</evidence>
<evidence type="ECO:0000256" key="5">
    <source>
        <dbReference type="ARBA" id="ARBA00022729"/>
    </source>
</evidence>
<keyword evidence="7" id="KW-0408">Iron</keyword>
<keyword evidence="2 11" id="KW-0575">Peroxidase</keyword>
<keyword evidence="4" id="KW-0479">Metal-binding</keyword>
<accession>C7NKK3</accession>
<evidence type="ECO:0000256" key="6">
    <source>
        <dbReference type="ARBA" id="ARBA00023002"/>
    </source>
</evidence>
<feature type="domain" description="Dyp-type peroxidase N-terminal" evidence="9">
    <location>
        <begin position="105"/>
        <end position="247"/>
    </location>
</feature>
<dbReference type="Pfam" id="PF04261">
    <property type="entry name" value="Dyp_perox_N"/>
    <property type="match status" value="1"/>
</dbReference>
<dbReference type="InterPro" id="IPR006314">
    <property type="entry name" value="Dyp_peroxidase"/>
</dbReference>
<comment type="similarity">
    <text evidence="8">Belongs to the DyP-type peroxidase family.</text>
</comment>
<evidence type="ECO:0000256" key="7">
    <source>
        <dbReference type="ARBA" id="ARBA00023004"/>
    </source>
</evidence>
<dbReference type="PROSITE" id="PS51404">
    <property type="entry name" value="DYP_PEROXIDASE"/>
    <property type="match status" value="1"/>
</dbReference>
<dbReference type="Proteomes" id="UP000006666">
    <property type="component" value="Chromosome"/>
</dbReference>
<dbReference type="SUPFAM" id="SSF54909">
    <property type="entry name" value="Dimeric alpha+beta barrel"/>
    <property type="match status" value="1"/>
</dbReference>
<comment type="cofactor">
    <cofactor evidence="1">
        <name>heme b</name>
        <dbReference type="ChEBI" id="CHEBI:60344"/>
    </cofactor>
</comment>
<gene>
    <name evidence="11" type="ordered locus">Ksed_04140</name>
</gene>
<organism evidence="11 12">
    <name type="scientific">Kytococcus sedentarius (strain ATCC 14392 / DSM 20547 / JCM 11482 / CCUG 33030 / NBRC 15357 / NCTC 11040 / CCM 314 / 541)</name>
    <name type="common">Micrococcus sedentarius</name>
    <dbReference type="NCBI Taxonomy" id="478801"/>
    <lineage>
        <taxon>Bacteria</taxon>
        <taxon>Bacillati</taxon>
        <taxon>Actinomycetota</taxon>
        <taxon>Actinomycetes</taxon>
        <taxon>Micrococcales</taxon>
        <taxon>Kytococcaceae</taxon>
        <taxon>Kytococcus</taxon>
    </lineage>
</organism>
<dbReference type="InterPro" id="IPR011008">
    <property type="entry name" value="Dimeric_a/b-barrel"/>
</dbReference>
<evidence type="ECO:0000256" key="4">
    <source>
        <dbReference type="ARBA" id="ARBA00022723"/>
    </source>
</evidence>
<keyword evidence="5" id="KW-0732">Signal</keyword>
<evidence type="ECO:0000256" key="1">
    <source>
        <dbReference type="ARBA" id="ARBA00001970"/>
    </source>
</evidence>
<evidence type="ECO:0000259" key="10">
    <source>
        <dbReference type="Pfam" id="PF20628"/>
    </source>
</evidence>
<dbReference type="GO" id="GO:0004601">
    <property type="term" value="F:peroxidase activity"/>
    <property type="evidence" value="ECO:0007669"/>
    <property type="project" value="UniProtKB-KW"/>
</dbReference>
<dbReference type="InterPro" id="IPR006311">
    <property type="entry name" value="TAT_signal"/>
</dbReference>
<reference evidence="11 12" key="1">
    <citation type="journal article" date="2009" name="Stand. Genomic Sci.">
        <title>Complete genome sequence of Kytococcus sedentarius type strain (541).</title>
        <authorList>
            <person name="Sims D."/>
            <person name="Brettin T."/>
            <person name="Detter J.C."/>
            <person name="Han C."/>
            <person name="Lapidus A."/>
            <person name="Copeland A."/>
            <person name="Glavina Del Rio T."/>
            <person name="Nolan M."/>
            <person name="Chen F."/>
            <person name="Lucas S."/>
            <person name="Tice H."/>
            <person name="Cheng J.F."/>
            <person name="Bruce D."/>
            <person name="Goodwin L."/>
            <person name="Pitluck S."/>
            <person name="Ovchinnikova G."/>
            <person name="Pati A."/>
            <person name="Ivanova N."/>
            <person name="Mavrommatis K."/>
            <person name="Chen A."/>
            <person name="Palaniappan K."/>
            <person name="D'haeseleer P."/>
            <person name="Chain P."/>
            <person name="Bristow J."/>
            <person name="Eisen J.A."/>
            <person name="Markowitz V."/>
            <person name="Hugenholtz P."/>
            <person name="Schneider S."/>
            <person name="Goker M."/>
            <person name="Pukall R."/>
            <person name="Kyrpides N.C."/>
            <person name="Klenk H.P."/>
        </authorList>
    </citation>
    <scope>NUCLEOTIDE SEQUENCE [LARGE SCALE GENOMIC DNA]</scope>
    <source>
        <strain evidence="12">ATCC 14392 / DSM 20547 / JCM 11482 / CCUG 33030 / NBRC 15357 / NCTC 11040 / CCM 314 / 541</strain>
    </source>
</reference>
<keyword evidence="12" id="KW-1185">Reference proteome</keyword>
<dbReference type="AlphaFoldDB" id="C7NKK3"/>
<protein>
    <submittedName>
        <fullName evidence="11">Dyp-type peroxidase family</fullName>
    </submittedName>
</protein>
<dbReference type="STRING" id="478801.Ksed_04140"/>
<evidence type="ECO:0000259" key="9">
    <source>
        <dbReference type="Pfam" id="PF04261"/>
    </source>
</evidence>
<dbReference type="PROSITE" id="PS51318">
    <property type="entry name" value="TAT"/>
    <property type="match status" value="1"/>
</dbReference>
<dbReference type="InterPro" id="IPR048328">
    <property type="entry name" value="Dyp_perox_C"/>
</dbReference>
<dbReference type="PANTHER" id="PTHR30521">
    <property type="entry name" value="DEFERROCHELATASE/PEROXIDASE"/>
    <property type="match status" value="1"/>
</dbReference>
<feature type="domain" description="Dyp-type peroxidase C-terminal" evidence="10">
    <location>
        <begin position="260"/>
        <end position="424"/>
    </location>
</feature>
<dbReference type="KEGG" id="kse:Ksed_04140"/>
<name>C7NKK3_KYTSD</name>
<evidence type="ECO:0000256" key="2">
    <source>
        <dbReference type="ARBA" id="ARBA00022559"/>
    </source>
</evidence>
<dbReference type="GO" id="GO:0005829">
    <property type="term" value="C:cytosol"/>
    <property type="evidence" value="ECO:0007669"/>
    <property type="project" value="TreeGrafter"/>
</dbReference>
<keyword evidence="3" id="KW-0349">Heme</keyword>
<evidence type="ECO:0000256" key="3">
    <source>
        <dbReference type="ARBA" id="ARBA00022617"/>
    </source>
</evidence>
<dbReference type="eggNOG" id="COG2837">
    <property type="taxonomic scope" value="Bacteria"/>
</dbReference>
<evidence type="ECO:0000313" key="11">
    <source>
        <dbReference type="EMBL" id="ACV05489.1"/>
    </source>
</evidence>
<dbReference type="PANTHER" id="PTHR30521:SF4">
    <property type="entry name" value="DEFERROCHELATASE"/>
    <property type="match status" value="1"/>
</dbReference>
<dbReference type="InterPro" id="IPR048327">
    <property type="entry name" value="Dyp_perox_N"/>
</dbReference>